<keyword evidence="3" id="KW-1185">Reference proteome</keyword>
<dbReference type="Gene3D" id="1.10.30.50">
    <property type="match status" value="1"/>
</dbReference>
<dbReference type="Pfam" id="PF01844">
    <property type="entry name" value="HNH"/>
    <property type="match status" value="1"/>
</dbReference>
<evidence type="ECO:0000313" key="2">
    <source>
        <dbReference type="EMBL" id="SFR37265.1"/>
    </source>
</evidence>
<proteinExistence type="predicted"/>
<evidence type="ECO:0000259" key="1">
    <source>
        <dbReference type="SMART" id="SM00507"/>
    </source>
</evidence>
<evidence type="ECO:0000313" key="3">
    <source>
        <dbReference type="Proteomes" id="UP000198531"/>
    </source>
</evidence>
<feature type="domain" description="HNH nuclease" evidence="1">
    <location>
        <begin position="97"/>
        <end position="143"/>
    </location>
</feature>
<dbReference type="GO" id="GO:0008270">
    <property type="term" value="F:zinc ion binding"/>
    <property type="evidence" value="ECO:0007669"/>
    <property type="project" value="InterPro"/>
</dbReference>
<organism evidence="2 3">
    <name type="scientific">Halogeometricum rufum</name>
    <dbReference type="NCBI Taxonomy" id="553469"/>
    <lineage>
        <taxon>Archaea</taxon>
        <taxon>Methanobacteriati</taxon>
        <taxon>Methanobacteriota</taxon>
        <taxon>Stenosarchaea group</taxon>
        <taxon>Halobacteria</taxon>
        <taxon>Halobacteriales</taxon>
        <taxon>Haloferacaceae</taxon>
        <taxon>Halogeometricum</taxon>
    </lineage>
</organism>
<dbReference type="SMART" id="SM00507">
    <property type="entry name" value="HNHc"/>
    <property type="match status" value="1"/>
</dbReference>
<dbReference type="Proteomes" id="UP000198531">
    <property type="component" value="Unassembled WGS sequence"/>
</dbReference>
<keyword evidence="2" id="KW-0378">Hydrolase</keyword>
<sequence>MVDEPEAEPDTTSPKSELGFASVADAESYLGTRFDDLDAASKKDQIVALKKRFYGKITRKTVAEAVDCAGSYVSKVGWSPGEGETRWERPSEEVSETVRNDVLDRDGRECVACGAETNLQVHHIRRGESTPSNLATLCRDCHKDVHGGSWHGVLPYQSVDEFWDLVDG</sequence>
<dbReference type="InterPro" id="IPR003615">
    <property type="entry name" value="HNH_nuc"/>
</dbReference>
<dbReference type="AlphaFoldDB" id="A0A1I6G4Y7"/>
<dbReference type="GO" id="GO:0003676">
    <property type="term" value="F:nucleic acid binding"/>
    <property type="evidence" value="ECO:0007669"/>
    <property type="project" value="InterPro"/>
</dbReference>
<reference evidence="3" key="1">
    <citation type="submission" date="2016-10" db="EMBL/GenBank/DDBJ databases">
        <authorList>
            <person name="Varghese N."/>
            <person name="Submissions S."/>
        </authorList>
    </citation>
    <scope>NUCLEOTIDE SEQUENCE [LARGE SCALE GENOMIC DNA]</scope>
    <source>
        <strain evidence="3">CGMCC 1.7736</strain>
    </source>
</reference>
<dbReference type="GO" id="GO:0004519">
    <property type="term" value="F:endonuclease activity"/>
    <property type="evidence" value="ECO:0007669"/>
    <property type="project" value="UniProtKB-KW"/>
</dbReference>
<keyword evidence="2" id="KW-0255">Endonuclease</keyword>
<dbReference type="InterPro" id="IPR002711">
    <property type="entry name" value="HNH"/>
</dbReference>
<dbReference type="EMBL" id="FOYT01000001">
    <property type="protein sequence ID" value="SFR37265.1"/>
    <property type="molecule type" value="Genomic_DNA"/>
</dbReference>
<accession>A0A1I6G4Y7</accession>
<protein>
    <submittedName>
        <fullName evidence="2">HNH endonuclease</fullName>
    </submittedName>
</protein>
<gene>
    <name evidence="2" type="ORF">SAMN04487947_0583</name>
</gene>
<keyword evidence="2" id="KW-0540">Nuclease</keyword>
<dbReference type="STRING" id="553469.SAMN04487947_0583"/>
<dbReference type="CDD" id="cd00085">
    <property type="entry name" value="HNHc"/>
    <property type="match status" value="1"/>
</dbReference>
<name>A0A1I6G4Y7_9EURY</name>